<evidence type="ECO:0000313" key="2">
    <source>
        <dbReference type="Proteomes" id="UP000000376"/>
    </source>
</evidence>
<accession>D7BNZ3</accession>
<dbReference type="EMBL" id="CP002045">
    <property type="protein sequence ID" value="ADH92642.1"/>
    <property type="molecule type" value="Genomic_DNA"/>
</dbReference>
<dbReference type="OrthoDB" id="3267542at2"/>
<gene>
    <name evidence="1" type="ordered locus">Arch_0919</name>
</gene>
<dbReference type="eggNOG" id="ENOG502ZU7I">
    <property type="taxonomic scope" value="Bacteria"/>
</dbReference>
<evidence type="ECO:0000313" key="1">
    <source>
        <dbReference type="EMBL" id="ADH92642.1"/>
    </source>
</evidence>
<keyword evidence="2" id="KW-1185">Reference proteome</keyword>
<dbReference type="KEGG" id="ahe:Arch_0919"/>
<name>D7BNZ3_ARCHD</name>
<protein>
    <submittedName>
        <fullName evidence="1">Uncharacterized protein</fullName>
    </submittedName>
</protein>
<dbReference type="Proteomes" id="UP000000376">
    <property type="component" value="Chromosome"/>
</dbReference>
<reference evidence="1 2" key="1">
    <citation type="journal article" date="2010" name="Stand. Genomic Sci.">
        <title>Complete genome sequence of Arcanobacterium haemolyticum type strain (11018).</title>
        <authorList>
            <person name="Yasawong M."/>
            <person name="Teshima H."/>
            <person name="Lapidus A."/>
            <person name="Nolan M."/>
            <person name="Lucas S."/>
            <person name="Glavina Del Rio T."/>
            <person name="Tice H."/>
            <person name="Cheng J."/>
            <person name="Bruce D."/>
            <person name="Detter C."/>
            <person name="Tapia R."/>
            <person name="Han C."/>
            <person name="Goodwin L."/>
            <person name="Pitluck S."/>
            <person name="Liolios K."/>
            <person name="Ivanova N."/>
            <person name="Mavromatis K."/>
            <person name="Mikhailova N."/>
            <person name="Pati A."/>
            <person name="Chen A."/>
            <person name="Palaniappan K."/>
            <person name="Land M."/>
            <person name="Hauser L."/>
            <person name="Chang Y."/>
            <person name="Jeffries C."/>
            <person name="Rohde M."/>
            <person name="Sikorski J."/>
            <person name="Pukall R."/>
            <person name="Goker M."/>
            <person name="Woyke T."/>
            <person name="Bristow J."/>
            <person name="Eisen J."/>
            <person name="Markowitz V."/>
            <person name="Hugenholtz P."/>
            <person name="Kyrpides N."/>
            <person name="Klenk H."/>
        </authorList>
    </citation>
    <scope>NUCLEOTIDE SEQUENCE [LARGE SCALE GENOMIC DNA]</scope>
    <source>
        <strain evidence="2">ATCC 9345 / DSM 20595 / CCUG 17215 / LMG 16163 / NBRC 15585 / NCTC 8452 / 11018</strain>
    </source>
</reference>
<dbReference type="RefSeq" id="WP_013170138.1">
    <property type="nucleotide sequence ID" value="NC_014218.1"/>
</dbReference>
<organism evidence="1 2">
    <name type="scientific">Arcanobacterium haemolyticum (strain ATCC 9345 / DSM 20595 / CCM 5947 / CCUG 17215 / LMG 16163 / NBRC 15585 / NCTC 8452 / 11018)</name>
    <dbReference type="NCBI Taxonomy" id="644284"/>
    <lineage>
        <taxon>Bacteria</taxon>
        <taxon>Bacillati</taxon>
        <taxon>Actinomycetota</taxon>
        <taxon>Actinomycetes</taxon>
        <taxon>Actinomycetales</taxon>
        <taxon>Actinomycetaceae</taxon>
        <taxon>Arcanobacterium</taxon>
    </lineage>
</organism>
<proteinExistence type="predicted"/>
<dbReference type="AlphaFoldDB" id="D7BNZ3"/>
<sequence>MGKIKTLIRIAAVVGPTAIKIIKDYGPQIRQLLKENPEFFDTFKKRLTSLGSSSGRGTKHLTDRVSVLREQAAYLYGTANNAQTAKQAAAWRDELDSIAKALPVLEHLDRAEKKKTKKTIDMHVNDLAAKIVQATLEDDIEDAEIMTEEDRKHE</sequence>
<dbReference type="HOGENOM" id="CLU_125313_0_0_11"/>